<comment type="caution">
    <text evidence="2">The sequence shown here is derived from an EMBL/GenBank/DDBJ whole genome shotgun (WGS) entry which is preliminary data.</text>
</comment>
<proteinExistence type="predicted"/>
<dbReference type="EMBL" id="BDSP01000011">
    <property type="protein sequence ID" value="GAX09647.1"/>
    <property type="molecule type" value="Genomic_DNA"/>
</dbReference>
<name>A0A1Z5J6M7_FISSO</name>
<gene>
    <name evidence="2" type="ORF">FisN_19Lh111</name>
</gene>
<dbReference type="Proteomes" id="UP000198406">
    <property type="component" value="Unassembled WGS sequence"/>
</dbReference>
<evidence type="ECO:0000313" key="3">
    <source>
        <dbReference type="Proteomes" id="UP000198406"/>
    </source>
</evidence>
<sequence length="72" mass="8115">MTTDSNQSDPPKRSVEDDDVTLSPTAKKNKRDWLSFTGRRRTRIGDDFQAINLPEPITKPIVEDSPPRDSSS</sequence>
<protein>
    <submittedName>
        <fullName evidence="2">Uncharacterized protein</fullName>
    </submittedName>
</protein>
<dbReference type="OrthoDB" id="10569199at2759"/>
<accession>A0A1Z5J6M7</accession>
<keyword evidence="3" id="KW-1185">Reference proteome</keyword>
<feature type="compositionally biased region" description="Basic and acidic residues" evidence="1">
    <location>
        <begin position="61"/>
        <end position="72"/>
    </location>
</feature>
<reference evidence="2 3" key="1">
    <citation type="journal article" date="2015" name="Plant Cell">
        <title>Oil accumulation by the oleaginous diatom Fistulifera solaris as revealed by the genome and transcriptome.</title>
        <authorList>
            <person name="Tanaka T."/>
            <person name="Maeda Y."/>
            <person name="Veluchamy A."/>
            <person name="Tanaka M."/>
            <person name="Abida H."/>
            <person name="Marechal E."/>
            <person name="Bowler C."/>
            <person name="Muto M."/>
            <person name="Sunaga Y."/>
            <person name="Tanaka M."/>
            <person name="Yoshino T."/>
            <person name="Taniguchi T."/>
            <person name="Fukuda Y."/>
            <person name="Nemoto M."/>
            <person name="Matsumoto M."/>
            <person name="Wong P.S."/>
            <person name="Aburatani S."/>
            <person name="Fujibuchi W."/>
        </authorList>
    </citation>
    <scope>NUCLEOTIDE SEQUENCE [LARGE SCALE GENOMIC DNA]</scope>
    <source>
        <strain evidence="2 3">JPCC DA0580</strain>
    </source>
</reference>
<organism evidence="2 3">
    <name type="scientific">Fistulifera solaris</name>
    <name type="common">Oleaginous diatom</name>
    <dbReference type="NCBI Taxonomy" id="1519565"/>
    <lineage>
        <taxon>Eukaryota</taxon>
        <taxon>Sar</taxon>
        <taxon>Stramenopiles</taxon>
        <taxon>Ochrophyta</taxon>
        <taxon>Bacillariophyta</taxon>
        <taxon>Bacillariophyceae</taxon>
        <taxon>Bacillariophycidae</taxon>
        <taxon>Naviculales</taxon>
        <taxon>Naviculaceae</taxon>
        <taxon>Fistulifera</taxon>
    </lineage>
</organism>
<dbReference type="AlphaFoldDB" id="A0A1Z5J6M7"/>
<dbReference type="InParanoid" id="A0A1Z5J6M7"/>
<evidence type="ECO:0000256" key="1">
    <source>
        <dbReference type="SAM" id="MobiDB-lite"/>
    </source>
</evidence>
<feature type="region of interest" description="Disordered" evidence="1">
    <location>
        <begin position="1"/>
        <end position="72"/>
    </location>
</feature>
<evidence type="ECO:0000313" key="2">
    <source>
        <dbReference type="EMBL" id="GAX09647.1"/>
    </source>
</evidence>